<dbReference type="AlphaFoldDB" id="A0A843TF50"/>
<proteinExistence type="predicted"/>
<organism evidence="1 2">
    <name type="scientific">Colocasia esculenta</name>
    <name type="common">Wild taro</name>
    <name type="synonym">Arum esculentum</name>
    <dbReference type="NCBI Taxonomy" id="4460"/>
    <lineage>
        <taxon>Eukaryota</taxon>
        <taxon>Viridiplantae</taxon>
        <taxon>Streptophyta</taxon>
        <taxon>Embryophyta</taxon>
        <taxon>Tracheophyta</taxon>
        <taxon>Spermatophyta</taxon>
        <taxon>Magnoliopsida</taxon>
        <taxon>Liliopsida</taxon>
        <taxon>Araceae</taxon>
        <taxon>Aroideae</taxon>
        <taxon>Colocasieae</taxon>
        <taxon>Colocasia</taxon>
    </lineage>
</organism>
<accession>A0A843TF50</accession>
<protein>
    <submittedName>
        <fullName evidence="1">Uncharacterized protein</fullName>
    </submittedName>
</protein>
<comment type="caution">
    <text evidence="1">The sequence shown here is derived from an EMBL/GenBank/DDBJ whole genome shotgun (WGS) entry which is preliminary data.</text>
</comment>
<dbReference type="Proteomes" id="UP000652761">
    <property type="component" value="Unassembled WGS sequence"/>
</dbReference>
<keyword evidence="2" id="KW-1185">Reference proteome</keyword>
<reference evidence="1" key="1">
    <citation type="submission" date="2017-07" db="EMBL/GenBank/DDBJ databases">
        <title>Taro Niue Genome Assembly and Annotation.</title>
        <authorList>
            <person name="Atibalentja N."/>
            <person name="Keating K."/>
            <person name="Fields C.J."/>
        </authorList>
    </citation>
    <scope>NUCLEOTIDE SEQUENCE</scope>
    <source>
        <strain evidence="1">Niue_2</strain>
        <tissue evidence="1">Leaf</tissue>
    </source>
</reference>
<gene>
    <name evidence="1" type="ORF">Taro_003338</name>
</gene>
<dbReference type="EMBL" id="NMUH01000086">
    <property type="protein sequence ID" value="MQL71012.1"/>
    <property type="molecule type" value="Genomic_DNA"/>
</dbReference>
<evidence type="ECO:0000313" key="2">
    <source>
        <dbReference type="Proteomes" id="UP000652761"/>
    </source>
</evidence>
<sequence>MYPCNTPAPLGPWPRPLGRGRATVATWFRSRRVLVLFGIATGGVPKATQGMSPSQLRRLKARAPEPFPLSRASPFPLSFSRPLGASVGFGVPPPC</sequence>
<evidence type="ECO:0000313" key="1">
    <source>
        <dbReference type="EMBL" id="MQL71012.1"/>
    </source>
</evidence>
<name>A0A843TF50_COLES</name>